<sequence>MQLNGSPALPTMLNVICRGPFAMLSSELRCLASAAIRSLGPDERDFSDHWHLAIPLTPIKHETEYAAHTGRSERMSEHS</sequence>
<keyword evidence="2" id="KW-1185">Reference proteome</keyword>
<proteinExistence type="predicted"/>
<dbReference type="EMBL" id="CP069039">
    <property type="protein sequence ID" value="QRD04707.1"/>
    <property type="molecule type" value="Genomic_DNA"/>
</dbReference>
<evidence type="ECO:0000313" key="1">
    <source>
        <dbReference type="EMBL" id="QRD04707.1"/>
    </source>
</evidence>
<name>A0A7U2FG89_PHANO</name>
<protein>
    <submittedName>
        <fullName evidence="1">Uncharacterized protein</fullName>
    </submittedName>
</protein>
<dbReference type="AlphaFoldDB" id="A0A7U2FG89"/>
<gene>
    <name evidence="1" type="ORF">JI435_106440</name>
</gene>
<organism evidence="1 2">
    <name type="scientific">Phaeosphaeria nodorum (strain SN15 / ATCC MYA-4574 / FGSC 10173)</name>
    <name type="common">Glume blotch fungus</name>
    <name type="synonym">Parastagonospora nodorum</name>
    <dbReference type="NCBI Taxonomy" id="321614"/>
    <lineage>
        <taxon>Eukaryota</taxon>
        <taxon>Fungi</taxon>
        <taxon>Dikarya</taxon>
        <taxon>Ascomycota</taxon>
        <taxon>Pezizomycotina</taxon>
        <taxon>Dothideomycetes</taxon>
        <taxon>Pleosporomycetidae</taxon>
        <taxon>Pleosporales</taxon>
        <taxon>Pleosporineae</taxon>
        <taxon>Phaeosphaeriaceae</taxon>
        <taxon>Parastagonospora</taxon>
    </lineage>
</organism>
<reference evidence="2" key="1">
    <citation type="journal article" date="2021" name="BMC Genomics">
        <title>Chromosome-level genome assembly and manually-curated proteome of model necrotroph Parastagonospora nodorum Sn15 reveals a genome-wide trove of candidate effector homologs, and redundancy of virulence-related functions within an accessory chromosome.</title>
        <authorList>
            <person name="Bertazzoni S."/>
            <person name="Jones D.A.B."/>
            <person name="Phan H.T."/>
            <person name="Tan K.-C."/>
            <person name="Hane J.K."/>
        </authorList>
    </citation>
    <scope>NUCLEOTIDE SEQUENCE [LARGE SCALE GENOMIC DNA]</scope>
    <source>
        <strain evidence="2">SN15 / ATCC MYA-4574 / FGSC 10173)</strain>
    </source>
</reference>
<dbReference type="Proteomes" id="UP000663193">
    <property type="component" value="Chromosome 17"/>
</dbReference>
<accession>A0A7U2FG89</accession>
<dbReference type="VEuPathDB" id="FungiDB:JI435_106440"/>
<evidence type="ECO:0000313" key="2">
    <source>
        <dbReference type="Proteomes" id="UP000663193"/>
    </source>
</evidence>